<dbReference type="OrthoDB" id="463626at2"/>
<dbReference type="AlphaFoldDB" id="A0A1D8GK12"/>
<keyword evidence="2" id="KW-1185">Reference proteome</keyword>
<dbReference type="EMBL" id="CP017269">
    <property type="protein sequence ID" value="AOT71246.1"/>
    <property type="molecule type" value="Genomic_DNA"/>
</dbReference>
<dbReference type="Pfam" id="PF13975">
    <property type="entry name" value="gag-asp_proteas"/>
    <property type="match status" value="1"/>
</dbReference>
<dbReference type="RefSeq" id="WP_069978878.1">
    <property type="nucleotide sequence ID" value="NZ_CP017269.1"/>
</dbReference>
<keyword evidence="1" id="KW-0645">Protease</keyword>
<proteinExistence type="predicted"/>
<dbReference type="Gene3D" id="2.40.70.10">
    <property type="entry name" value="Acid Proteases"/>
    <property type="match status" value="1"/>
</dbReference>
<evidence type="ECO:0000313" key="1">
    <source>
        <dbReference type="EMBL" id="AOT71246.1"/>
    </source>
</evidence>
<dbReference type="Proteomes" id="UP000095743">
    <property type="component" value="Chromosome"/>
</dbReference>
<dbReference type="GO" id="GO:0008233">
    <property type="term" value="F:peptidase activity"/>
    <property type="evidence" value="ECO:0007669"/>
    <property type="project" value="UniProtKB-KW"/>
</dbReference>
<keyword evidence="1" id="KW-0378">Hydrolase</keyword>
<dbReference type="GO" id="GO:0006508">
    <property type="term" value="P:proteolysis"/>
    <property type="evidence" value="ECO:0007669"/>
    <property type="project" value="UniProtKB-KW"/>
</dbReference>
<protein>
    <submittedName>
        <fullName evidence="1">Aspartyl protease</fullName>
    </submittedName>
</protein>
<reference evidence="1 2" key="1">
    <citation type="submission" date="2016-09" db="EMBL/GenBank/DDBJ databases">
        <title>Genomic analysis reveals versatility of anaerobic energy metabolism of Geosporobacter ferrireducens IRF9 of phylum Firmicutes.</title>
        <authorList>
            <person name="Kim S.-J."/>
        </authorList>
    </citation>
    <scope>NUCLEOTIDE SEQUENCE [LARGE SCALE GENOMIC DNA]</scope>
    <source>
        <strain evidence="1 2">IRF9</strain>
    </source>
</reference>
<name>A0A1D8GK12_9FIRM</name>
<dbReference type="KEGG" id="gfe:Gferi_17810"/>
<dbReference type="InterPro" id="IPR021109">
    <property type="entry name" value="Peptidase_aspartic_dom_sf"/>
</dbReference>
<accession>A0A1D8GK12</accession>
<gene>
    <name evidence="1" type="ORF">Gferi_17810</name>
</gene>
<organism evidence="1 2">
    <name type="scientific">Geosporobacter ferrireducens</name>
    <dbReference type="NCBI Taxonomy" id="1424294"/>
    <lineage>
        <taxon>Bacteria</taxon>
        <taxon>Bacillati</taxon>
        <taxon>Bacillota</taxon>
        <taxon>Clostridia</taxon>
        <taxon>Peptostreptococcales</taxon>
        <taxon>Thermotaleaceae</taxon>
        <taxon>Geosporobacter</taxon>
    </lineage>
</organism>
<sequence>MNIDYRDGLLFTSIEIEYRGKRKVIDSIVIDTGAAESIISPDIVDEIEIYPEEDDEIVTFVGVGDSEHHSFVKKVKTVRVGSFLLKDVELDFGIIDPKGKINGLLGLDILVKVEAVIDLKEFKIL</sequence>
<evidence type="ECO:0000313" key="2">
    <source>
        <dbReference type="Proteomes" id="UP000095743"/>
    </source>
</evidence>
<dbReference type="SUPFAM" id="SSF50630">
    <property type="entry name" value="Acid proteases"/>
    <property type="match status" value="1"/>
</dbReference>